<evidence type="ECO:0000313" key="2">
    <source>
        <dbReference type="EMBL" id="MFG6463696.1"/>
    </source>
</evidence>
<evidence type="ECO:0000313" key="3">
    <source>
        <dbReference type="Proteomes" id="UP001606302"/>
    </source>
</evidence>
<dbReference type="RefSeq" id="WP_394512874.1">
    <property type="nucleotide sequence ID" value="NZ_JBIGHX010000007.1"/>
</dbReference>
<dbReference type="InterPro" id="IPR003010">
    <property type="entry name" value="C-N_Hydrolase"/>
</dbReference>
<dbReference type="Proteomes" id="UP001606302">
    <property type="component" value="Unassembled WGS sequence"/>
</dbReference>
<dbReference type="PROSITE" id="PS50263">
    <property type="entry name" value="CN_HYDROLASE"/>
    <property type="match status" value="1"/>
</dbReference>
<name>A0ABW7GP14_9BURK</name>
<dbReference type="EMBL" id="JBIGHX010000007">
    <property type="protein sequence ID" value="MFG6463696.1"/>
    <property type="molecule type" value="Genomic_DNA"/>
</dbReference>
<dbReference type="Gene3D" id="3.60.110.10">
    <property type="entry name" value="Carbon-nitrogen hydrolase"/>
    <property type="match status" value="1"/>
</dbReference>
<keyword evidence="3" id="KW-1185">Reference proteome</keyword>
<keyword evidence="2" id="KW-0378">Hydrolase</keyword>
<sequence>MSGPPRWAISQPRMHATLAGNLAETLRALENAAAAGAEGCVCAELALTGFHRGVPALVDADALAAAEAELRAACARLGVAAAVGVPTLGGGGAVFSSHLHIDAAGREVGRVHKRGLTASEAGFFTPGGARGWTALSGVLATSVLCREMLDGAELAPELHAALSAHDAAVPRVVFWPSYIGESDAEQAALCEAYRAGAAELARALGAWVLQSNWPESLNAPAQRGFGASCVIAPDGRRVAALPRDAAAQVVAALGRR</sequence>
<reference evidence="2 3" key="1">
    <citation type="submission" date="2024-08" db="EMBL/GenBank/DDBJ databases">
        <authorList>
            <person name="Lu H."/>
        </authorList>
    </citation>
    <scope>NUCLEOTIDE SEQUENCE [LARGE SCALE GENOMIC DNA]</scope>
    <source>
        <strain evidence="2 3">DXS20W</strain>
    </source>
</reference>
<dbReference type="Pfam" id="PF00795">
    <property type="entry name" value="CN_hydrolase"/>
    <property type="match status" value="1"/>
</dbReference>
<accession>A0ABW7GP14</accession>
<organism evidence="2 3">
    <name type="scientific">Pelomonas lactea</name>
    <dbReference type="NCBI Taxonomy" id="3299030"/>
    <lineage>
        <taxon>Bacteria</taxon>
        <taxon>Pseudomonadati</taxon>
        <taxon>Pseudomonadota</taxon>
        <taxon>Betaproteobacteria</taxon>
        <taxon>Burkholderiales</taxon>
        <taxon>Sphaerotilaceae</taxon>
        <taxon>Roseateles</taxon>
    </lineage>
</organism>
<dbReference type="InterPro" id="IPR036526">
    <property type="entry name" value="C-N_Hydrolase_sf"/>
</dbReference>
<feature type="domain" description="CN hydrolase" evidence="1">
    <location>
        <begin position="5"/>
        <end position="255"/>
    </location>
</feature>
<proteinExistence type="predicted"/>
<gene>
    <name evidence="2" type="ORF">ACG04Q_19130</name>
</gene>
<comment type="caution">
    <text evidence="2">The sequence shown here is derived from an EMBL/GenBank/DDBJ whole genome shotgun (WGS) entry which is preliminary data.</text>
</comment>
<evidence type="ECO:0000259" key="1">
    <source>
        <dbReference type="PROSITE" id="PS50263"/>
    </source>
</evidence>
<dbReference type="SUPFAM" id="SSF56317">
    <property type="entry name" value="Carbon-nitrogen hydrolase"/>
    <property type="match status" value="1"/>
</dbReference>
<dbReference type="GO" id="GO:0016787">
    <property type="term" value="F:hydrolase activity"/>
    <property type="evidence" value="ECO:0007669"/>
    <property type="project" value="UniProtKB-KW"/>
</dbReference>
<protein>
    <submittedName>
        <fullName evidence="2">Nitrilase-related carbon-nitrogen hydrolase</fullName>
    </submittedName>
</protein>